<feature type="transmembrane region" description="Helical" evidence="6">
    <location>
        <begin position="139"/>
        <end position="158"/>
    </location>
</feature>
<comment type="subcellular location">
    <subcellularLocation>
        <location evidence="1">Cell membrane</location>
        <topology evidence="1">Multi-pass membrane protein</topology>
    </subcellularLocation>
</comment>
<organism evidence="7 8">
    <name type="scientific">Cutibacterium porci</name>
    <dbReference type="NCBI Taxonomy" id="2605781"/>
    <lineage>
        <taxon>Bacteria</taxon>
        <taxon>Bacillati</taxon>
        <taxon>Actinomycetota</taxon>
        <taxon>Actinomycetes</taxon>
        <taxon>Propionibacteriales</taxon>
        <taxon>Propionibacteriaceae</taxon>
        <taxon>Cutibacterium</taxon>
    </lineage>
</organism>
<dbReference type="Proteomes" id="UP000466104">
    <property type="component" value="Unassembled WGS sequence"/>
</dbReference>
<accession>A0A7K0J9G7</accession>
<dbReference type="GO" id="GO:0005886">
    <property type="term" value="C:plasma membrane"/>
    <property type="evidence" value="ECO:0007669"/>
    <property type="project" value="UniProtKB-SubCell"/>
</dbReference>
<feature type="transmembrane region" description="Helical" evidence="6">
    <location>
        <begin position="262"/>
        <end position="282"/>
    </location>
</feature>
<reference evidence="7 8" key="1">
    <citation type="submission" date="2019-08" db="EMBL/GenBank/DDBJ databases">
        <title>In-depth cultivation of the pig gut microbiome towards novel bacterial diversity and tailored functional studies.</title>
        <authorList>
            <person name="Wylensek D."/>
            <person name="Hitch T.C.A."/>
            <person name="Clavel T."/>
        </authorList>
    </citation>
    <scope>NUCLEOTIDE SEQUENCE [LARGE SCALE GENOMIC DNA]</scope>
    <source>
        <strain evidence="7 8">WCA-380-WT-3A</strain>
    </source>
</reference>
<evidence type="ECO:0000313" key="8">
    <source>
        <dbReference type="Proteomes" id="UP000466104"/>
    </source>
</evidence>
<evidence type="ECO:0000256" key="1">
    <source>
        <dbReference type="ARBA" id="ARBA00004651"/>
    </source>
</evidence>
<proteinExistence type="predicted"/>
<keyword evidence="2" id="KW-1003">Cell membrane</keyword>
<feature type="transmembrane region" description="Helical" evidence="6">
    <location>
        <begin position="94"/>
        <end position="112"/>
    </location>
</feature>
<evidence type="ECO:0000256" key="6">
    <source>
        <dbReference type="SAM" id="Phobius"/>
    </source>
</evidence>
<comment type="caution">
    <text evidence="7">The sequence shown here is derived from an EMBL/GenBank/DDBJ whole genome shotgun (WGS) entry which is preliminary data.</text>
</comment>
<keyword evidence="3 6" id="KW-0812">Transmembrane</keyword>
<evidence type="ECO:0000313" key="7">
    <source>
        <dbReference type="EMBL" id="MSS46611.1"/>
    </source>
</evidence>
<protein>
    <submittedName>
        <fullName evidence="7">Cytochrome c oxidase assembly protein</fullName>
    </submittedName>
</protein>
<keyword evidence="8" id="KW-1185">Reference proteome</keyword>
<evidence type="ECO:0000256" key="5">
    <source>
        <dbReference type="ARBA" id="ARBA00023136"/>
    </source>
</evidence>
<dbReference type="RefSeq" id="WP_154564935.1">
    <property type="nucleotide sequence ID" value="NZ_VUMG01000005.1"/>
</dbReference>
<evidence type="ECO:0000256" key="3">
    <source>
        <dbReference type="ARBA" id="ARBA00022692"/>
    </source>
</evidence>
<feature type="transmembrane region" description="Helical" evidence="6">
    <location>
        <begin position="229"/>
        <end position="250"/>
    </location>
</feature>
<feature type="transmembrane region" description="Helical" evidence="6">
    <location>
        <begin position="580"/>
        <end position="602"/>
    </location>
</feature>
<dbReference type="AlphaFoldDB" id="A0A7K0J9G7"/>
<feature type="transmembrane region" description="Helical" evidence="6">
    <location>
        <begin position="467"/>
        <end position="490"/>
    </location>
</feature>
<dbReference type="EMBL" id="VUMG01000005">
    <property type="protein sequence ID" value="MSS46611.1"/>
    <property type="molecule type" value="Genomic_DNA"/>
</dbReference>
<feature type="transmembrane region" description="Helical" evidence="6">
    <location>
        <begin position="527"/>
        <end position="548"/>
    </location>
</feature>
<feature type="transmembrane region" description="Helical" evidence="6">
    <location>
        <begin position="289"/>
        <end position="309"/>
    </location>
</feature>
<evidence type="ECO:0000256" key="2">
    <source>
        <dbReference type="ARBA" id="ARBA00022475"/>
    </source>
</evidence>
<feature type="transmembrane region" description="Helical" evidence="6">
    <location>
        <begin position="165"/>
        <end position="185"/>
    </location>
</feature>
<keyword evidence="5 6" id="KW-0472">Membrane</keyword>
<feature type="transmembrane region" description="Helical" evidence="6">
    <location>
        <begin position="51"/>
        <end position="73"/>
    </location>
</feature>
<feature type="transmembrane region" description="Helical" evidence="6">
    <location>
        <begin position="197"/>
        <end position="217"/>
    </location>
</feature>
<feature type="transmembrane region" description="Helical" evidence="6">
    <location>
        <begin position="408"/>
        <end position="430"/>
    </location>
</feature>
<sequence length="647" mass="70592">MSVTYPSRARTTGPLLAATGVVMATVAAIIGRLRPLEPRLLGRENPDVLTSVLHAVVGTLFWTALVWTLAELIRATLCSPHREVVDPSHTRGRRAWLAAQMWTVLALLMVPLESADSAGLAFEQVVFDIPTYITSTPSVAAWFGVAILGLVVGLLALVTTHLGGLVMASLVTVLAALPVPITGAISVGLNHDFATDAGAWATVGMIIAAACILVEVLDGPRPAIINRLIWVQRVGTVIALAGSIVVTWHGQAGHPLVSDRWGVARIILIVATTIWVIITWLPHTTVLSWLGMTMVAVIVTVTGAAQQLVPPRYLIGQTPAVNYLGYELPRPPTAAILLAPGRPNIGFWALSVLAIVGYCIAVSTVKRRGETWSGARTGSWIGAWVVVVYLASAGLWEYSSMQFSWHMLVHMTFNMLVPALLVLGAPVTLLKAVLRSADQINDDLNGPQDCLVAVLEWRPTKILFGPFAAWIVFIASFYLVYFTPVFGYLMRYHWGHQWMLLHFMMAGFMLFEYVIGLDDLPASLPHIGRLGFVITAMPFHSFFAVITMNAHQIIGKDFYEALSIPWVPNLHDDQNLGGQITWATGEIPMALVLIALCVQWFVSDRRDQRRVDASEDASLDESLAAYNEMLARMAGQEITQDNPDHKS</sequence>
<name>A0A7K0J9G7_9ACTN</name>
<feature type="transmembrane region" description="Helical" evidence="6">
    <location>
        <begin position="496"/>
        <end position="515"/>
    </location>
</feature>
<gene>
    <name evidence="7" type="ORF">FYJ43_11440</name>
</gene>
<feature type="transmembrane region" description="Helical" evidence="6">
    <location>
        <begin position="377"/>
        <end position="396"/>
    </location>
</feature>
<evidence type="ECO:0000256" key="4">
    <source>
        <dbReference type="ARBA" id="ARBA00022989"/>
    </source>
</evidence>
<feature type="transmembrane region" description="Helical" evidence="6">
    <location>
        <begin position="345"/>
        <end position="365"/>
    </location>
</feature>
<dbReference type="InterPro" id="IPR019108">
    <property type="entry name" value="Caa3_assmbl_CtaG-rel"/>
</dbReference>
<keyword evidence="4 6" id="KW-1133">Transmembrane helix</keyword>
<feature type="transmembrane region" description="Helical" evidence="6">
    <location>
        <begin position="12"/>
        <end position="31"/>
    </location>
</feature>
<dbReference type="Pfam" id="PF09678">
    <property type="entry name" value="Caa3_CtaG"/>
    <property type="match status" value="1"/>
</dbReference>